<dbReference type="GO" id="GO:0008236">
    <property type="term" value="F:serine-type peptidase activity"/>
    <property type="evidence" value="ECO:0007669"/>
    <property type="project" value="UniProtKB-KW"/>
</dbReference>
<name>A0A3A1Y532_9GAMM</name>
<dbReference type="OrthoDB" id="9812068at2"/>
<reference evidence="8 9" key="1">
    <citation type="submission" date="2017-08" db="EMBL/GenBank/DDBJ databases">
        <title>Reclassification of Bisgaard taxon 37 and 44.</title>
        <authorList>
            <person name="Christensen H."/>
        </authorList>
    </citation>
    <scope>NUCLEOTIDE SEQUENCE [LARGE SCALE GENOMIC DNA]</scope>
    <source>
        <strain evidence="8 9">B96_3</strain>
    </source>
</reference>
<dbReference type="Pfam" id="PF17804">
    <property type="entry name" value="TSP_NTD"/>
    <property type="match status" value="1"/>
</dbReference>
<dbReference type="EMBL" id="NRHC01000058">
    <property type="protein sequence ID" value="RIY32376.1"/>
    <property type="molecule type" value="Genomic_DNA"/>
</dbReference>
<evidence type="ECO:0000313" key="9">
    <source>
        <dbReference type="Proteomes" id="UP000265691"/>
    </source>
</evidence>
<dbReference type="GO" id="GO:0030288">
    <property type="term" value="C:outer membrane-bounded periplasmic space"/>
    <property type="evidence" value="ECO:0007669"/>
    <property type="project" value="TreeGrafter"/>
</dbReference>
<dbReference type="Gene3D" id="3.30.750.44">
    <property type="match status" value="1"/>
</dbReference>
<dbReference type="Pfam" id="PF00595">
    <property type="entry name" value="PDZ"/>
    <property type="match status" value="1"/>
</dbReference>
<dbReference type="Proteomes" id="UP000265691">
    <property type="component" value="Unassembled WGS sequence"/>
</dbReference>
<gene>
    <name evidence="8" type="ORF">CKF54_04990</name>
</gene>
<dbReference type="Pfam" id="PF03572">
    <property type="entry name" value="Peptidase_S41"/>
    <property type="match status" value="1"/>
</dbReference>
<organism evidence="8 9">
    <name type="scientific">Psittacicella hinzii</name>
    <dbReference type="NCBI Taxonomy" id="2028575"/>
    <lineage>
        <taxon>Bacteria</taxon>
        <taxon>Pseudomonadati</taxon>
        <taxon>Pseudomonadota</taxon>
        <taxon>Gammaproteobacteria</taxon>
        <taxon>Pasteurellales</taxon>
        <taxon>Psittacicellaceae</taxon>
        <taxon>Psittacicella</taxon>
    </lineage>
</organism>
<feature type="signal peptide" evidence="6">
    <location>
        <begin position="1"/>
        <end position="29"/>
    </location>
</feature>
<dbReference type="GO" id="GO:0007165">
    <property type="term" value="P:signal transduction"/>
    <property type="evidence" value="ECO:0007669"/>
    <property type="project" value="TreeGrafter"/>
</dbReference>
<evidence type="ECO:0000256" key="1">
    <source>
        <dbReference type="ARBA" id="ARBA00009179"/>
    </source>
</evidence>
<keyword evidence="2 5" id="KW-0645">Protease</keyword>
<keyword evidence="9" id="KW-1185">Reference proteome</keyword>
<dbReference type="Gene3D" id="2.30.42.10">
    <property type="match status" value="1"/>
</dbReference>
<dbReference type="SMART" id="SM00228">
    <property type="entry name" value="PDZ"/>
    <property type="match status" value="1"/>
</dbReference>
<dbReference type="InterPro" id="IPR001478">
    <property type="entry name" value="PDZ"/>
</dbReference>
<dbReference type="InterPro" id="IPR029045">
    <property type="entry name" value="ClpP/crotonase-like_dom_sf"/>
</dbReference>
<dbReference type="NCBIfam" id="TIGR00225">
    <property type="entry name" value="prc"/>
    <property type="match status" value="1"/>
</dbReference>
<accession>A0A3A1Y532</accession>
<protein>
    <recommendedName>
        <fullName evidence="7">PDZ domain-containing protein</fullName>
    </recommendedName>
</protein>
<sequence>MKQNLMKTTVLAVLASLSLFTVAPQTASAVLISSTKSNPIDNNVYLRESVLNNFTLNANILSDSFAPRADQNYPFRQVQGQFAQLHFDRVKINRGSKIGEKVLEYYLQTLDPNKIYFTKQDVDSFYSQYASGSSPKITNDLNTAWVIYKIYLQRVTALNKAQAAYILSVKDKQPNLDTNVVLPRGKDASYRDQSRKSLEEVAQELALVRLISVKLEKTNFNWSQVAAYSIRGLVNFQGVVNRSTSDDVFTTFMNVYVGGGADYHSAFFPAERQKDFNDSLNKTFYGIGVTFRTNTDGSFEIVQVLKGGPSAKQGGIEKGDEILAVSADGRNWNTAEGLTSDKLVRQIRGESGTKVYLRLLSKDGYTKVVSIIRGTVERVDTSAKLKTYNAQGKKYGVLTFGQFYNGVAEDVRKLINNNRNISGLIIDLRANGGGYVEELLKMSELFFGNRSPVFQVTNNSSQIVGNVMLATPYSFGKSEALFTQPVIVLIDGASASASEILSAAFQDYRRGLIVGATSYGKGTVQAPNLISDFSNDGLSLITIQKYFRLTGAATQFNGVTPDIVLPAAPYYQDSERTLFNTLPYSVINETKFVPFTGYVTKNAIEALTSFENNYLETNTVYSTYVDFMQRLKKEQSQKVTYINYSRSLANQNYVQNQTLTRYNTWAKANGKATYATYKDFYNADTTEGPDPNLDLVKQMLVEYAKHVNK</sequence>
<dbReference type="InterPro" id="IPR004447">
    <property type="entry name" value="Peptidase_S41A"/>
</dbReference>
<evidence type="ECO:0000256" key="4">
    <source>
        <dbReference type="ARBA" id="ARBA00022825"/>
    </source>
</evidence>
<dbReference type="SUPFAM" id="SSF50156">
    <property type="entry name" value="PDZ domain-like"/>
    <property type="match status" value="1"/>
</dbReference>
<dbReference type="PROSITE" id="PS50106">
    <property type="entry name" value="PDZ"/>
    <property type="match status" value="1"/>
</dbReference>
<comment type="similarity">
    <text evidence="1 5">Belongs to the peptidase S41A family.</text>
</comment>
<dbReference type="SUPFAM" id="SSF52096">
    <property type="entry name" value="ClpP/crotonase"/>
    <property type="match status" value="1"/>
</dbReference>
<dbReference type="InterPro" id="IPR005151">
    <property type="entry name" value="Tail-specific_protease"/>
</dbReference>
<dbReference type="AlphaFoldDB" id="A0A3A1Y532"/>
<dbReference type="GO" id="GO:0004175">
    <property type="term" value="F:endopeptidase activity"/>
    <property type="evidence" value="ECO:0007669"/>
    <property type="project" value="TreeGrafter"/>
</dbReference>
<evidence type="ECO:0000256" key="2">
    <source>
        <dbReference type="ARBA" id="ARBA00022670"/>
    </source>
</evidence>
<dbReference type="Gene3D" id="3.90.226.10">
    <property type="entry name" value="2-enoyl-CoA Hydratase, Chain A, domain 1"/>
    <property type="match status" value="1"/>
</dbReference>
<dbReference type="PANTHER" id="PTHR32060:SF22">
    <property type="entry name" value="CARBOXYL-TERMINAL-PROCESSING PEPTIDASE 3, CHLOROPLASTIC"/>
    <property type="match status" value="1"/>
</dbReference>
<evidence type="ECO:0000256" key="3">
    <source>
        <dbReference type="ARBA" id="ARBA00022801"/>
    </source>
</evidence>
<feature type="domain" description="PDZ" evidence="7">
    <location>
        <begin position="277"/>
        <end position="348"/>
    </location>
</feature>
<evidence type="ECO:0000259" key="7">
    <source>
        <dbReference type="PROSITE" id="PS50106"/>
    </source>
</evidence>
<proteinExistence type="inferred from homology"/>
<feature type="chain" id="PRO_5017307360" description="PDZ domain-containing protein" evidence="6">
    <location>
        <begin position="30"/>
        <end position="709"/>
    </location>
</feature>
<dbReference type="InterPro" id="IPR040573">
    <property type="entry name" value="TSP_N"/>
</dbReference>
<evidence type="ECO:0000313" key="8">
    <source>
        <dbReference type="EMBL" id="RIY32376.1"/>
    </source>
</evidence>
<dbReference type="SMART" id="SM00245">
    <property type="entry name" value="TSPc"/>
    <property type="match status" value="1"/>
</dbReference>
<keyword evidence="3 5" id="KW-0378">Hydrolase</keyword>
<keyword evidence="6" id="KW-0732">Signal</keyword>
<dbReference type="CDD" id="cd07560">
    <property type="entry name" value="Peptidase_S41_CPP"/>
    <property type="match status" value="1"/>
</dbReference>
<evidence type="ECO:0000256" key="5">
    <source>
        <dbReference type="RuleBase" id="RU004404"/>
    </source>
</evidence>
<dbReference type="GO" id="GO:0006508">
    <property type="term" value="P:proteolysis"/>
    <property type="evidence" value="ECO:0007669"/>
    <property type="project" value="UniProtKB-KW"/>
</dbReference>
<dbReference type="RefSeq" id="WP_119525264.1">
    <property type="nucleotide sequence ID" value="NZ_NRHC01000058.1"/>
</dbReference>
<comment type="caution">
    <text evidence="8">The sequence shown here is derived from an EMBL/GenBank/DDBJ whole genome shotgun (WGS) entry which is preliminary data.</text>
</comment>
<evidence type="ECO:0000256" key="6">
    <source>
        <dbReference type="SAM" id="SignalP"/>
    </source>
</evidence>
<dbReference type="CDD" id="cd06782">
    <property type="entry name" value="cpPDZ_CPP-like"/>
    <property type="match status" value="1"/>
</dbReference>
<keyword evidence="4 5" id="KW-0720">Serine protease</keyword>
<dbReference type="InterPro" id="IPR036034">
    <property type="entry name" value="PDZ_sf"/>
</dbReference>
<dbReference type="PANTHER" id="PTHR32060">
    <property type="entry name" value="TAIL-SPECIFIC PROTEASE"/>
    <property type="match status" value="1"/>
</dbReference>